<evidence type="ECO:0000313" key="1">
    <source>
        <dbReference type="EMBL" id="TFK24195.1"/>
    </source>
</evidence>
<accession>A0A5C3KVF4</accession>
<protein>
    <recommendedName>
        <fullName evidence="3">TPR-like protein</fullName>
    </recommendedName>
</protein>
<dbReference type="OrthoDB" id="3038309at2759"/>
<dbReference type="Gene3D" id="1.25.40.10">
    <property type="entry name" value="Tetratricopeptide repeat domain"/>
    <property type="match status" value="2"/>
</dbReference>
<dbReference type="PANTHER" id="PTHR19959">
    <property type="entry name" value="KINESIN LIGHT CHAIN"/>
    <property type="match status" value="1"/>
</dbReference>
<name>A0A5C3KVF4_COPMA</name>
<keyword evidence="2" id="KW-1185">Reference proteome</keyword>
<proteinExistence type="predicted"/>
<dbReference type="EMBL" id="ML210205">
    <property type="protein sequence ID" value="TFK24195.1"/>
    <property type="molecule type" value="Genomic_DNA"/>
</dbReference>
<organism evidence="1 2">
    <name type="scientific">Coprinopsis marcescibilis</name>
    <name type="common">Agaric fungus</name>
    <name type="synonym">Psathyrella marcescibilis</name>
    <dbReference type="NCBI Taxonomy" id="230819"/>
    <lineage>
        <taxon>Eukaryota</taxon>
        <taxon>Fungi</taxon>
        <taxon>Dikarya</taxon>
        <taxon>Basidiomycota</taxon>
        <taxon>Agaricomycotina</taxon>
        <taxon>Agaricomycetes</taxon>
        <taxon>Agaricomycetidae</taxon>
        <taxon>Agaricales</taxon>
        <taxon>Agaricineae</taxon>
        <taxon>Psathyrellaceae</taxon>
        <taxon>Coprinopsis</taxon>
    </lineage>
</organism>
<gene>
    <name evidence="1" type="ORF">FA15DRAFT_669837</name>
</gene>
<dbReference type="SUPFAM" id="SSF48452">
    <property type="entry name" value="TPR-like"/>
    <property type="match status" value="2"/>
</dbReference>
<evidence type="ECO:0000313" key="2">
    <source>
        <dbReference type="Proteomes" id="UP000307440"/>
    </source>
</evidence>
<reference evidence="1 2" key="1">
    <citation type="journal article" date="2019" name="Nat. Ecol. Evol.">
        <title>Megaphylogeny resolves global patterns of mushroom evolution.</title>
        <authorList>
            <person name="Varga T."/>
            <person name="Krizsan K."/>
            <person name="Foldi C."/>
            <person name="Dima B."/>
            <person name="Sanchez-Garcia M."/>
            <person name="Sanchez-Ramirez S."/>
            <person name="Szollosi G.J."/>
            <person name="Szarkandi J.G."/>
            <person name="Papp V."/>
            <person name="Albert L."/>
            <person name="Andreopoulos W."/>
            <person name="Angelini C."/>
            <person name="Antonin V."/>
            <person name="Barry K.W."/>
            <person name="Bougher N.L."/>
            <person name="Buchanan P."/>
            <person name="Buyck B."/>
            <person name="Bense V."/>
            <person name="Catcheside P."/>
            <person name="Chovatia M."/>
            <person name="Cooper J."/>
            <person name="Damon W."/>
            <person name="Desjardin D."/>
            <person name="Finy P."/>
            <person name="Geml J."/>
            <person name="Haridas S."/>
            <person name="Hughes K."/>
            <person name="Justo A."/>
            <person name="Karasinski D."/>
            <person name="Kautmanova I."/>
            <person name="Kiss B."/>
            <person name="Kocsube S."/>
            <person name="Kotiranta H."/>
            <person name="LaButti K.M."/>
            <person name="Lechner B.E."/>
            <person name="Liimatainen K."/>
            <person name="Lipzen A."/>
            <person name="Lukacs Z."/>
            <person name="Mihaltcheva S."/>
            <person name="Morgado L.N."/>
            <person name="Niskanen T."/>
            <person name="Noordeloos M.E."/>
            <person name="Ohm R.A."/>
            <person name="Ortiz-Santana B."/>
            <person name="Ovrebo C."/>
            <person name="Racz N."/>
            <person name="Riley R."/>
            <person name="Savchenko A."/>
            <person name="Shiryaev A."/>
            <person name="Soop K."/>
            <person name="Spirin V."/>
            <person name="Szebenyi C."/>
            <person name="Tomsovsky M."/>
            <person name="Tulloss R.E."/>
            <person name="Uehling J."/>
            <person name="Grigoriev I.V."/>
            <person name="Vagvolgyi C."/>
            <person name="Papp T."/>
            <person name="Martin F.M."/>
            <person name="Miettinen O."/>
            <person name="Hibbett D.S."/>
            <person name="Nagy L.G."/>
        </authorList>
    </citation>
    <scope>NUCLEOTIDE SEQUENCE [LARGE SCALE GENOMIC DNA]</scope>
    <source>
        <strain evidence="1 2">CBS 121175</strain>
    </source>
</reference>
<dbReference type="PANTHER" id="PTHR19959:SF119">
    <property type="entry name" value="FUNGAL LIPASE-LIKE DOMAIN-CONTAINING PROTEIN"/>
    <property type="match status" value="1"/>
</dbReference>
<sequence>MANNGQPIRVLHLAVQEYLTEHAPVPYRLDCAEHHRRLSHRALATIDSGFVKDKVGIVGYSDGDWIWEAGSTIPSLIALSKNDLSEHLWYSCVYACEHTLAMSSTIQKSHLRLLQDIAVNEPRRILEATASMGSVVDIVSLRRKALVLGARYPTPIQIRHIIKAYCSSARCLVRGGRDVEAISLMKESVALARQVASKTTEPSVELELAMTLNILGRCLAHRSGFHDGLKAILESLTILRRLSSADPQRVEPWLARSLIAQSHILLHLGRPEEALEVGMEPVKLNRKLVAAHPSKFEASLAYSLEVQASNFDKCKQIDEAIRVREEAIDVLRQLSQTNASERMLELGESLHTYASYLIKADRKPAALRANAEAISLFWQVAETREEGRQGKIMLGTSLHQLAHHLALCKREAESIAFIEEAIRHRRQLLESRTAEEVHEREHEAALAHSLHNYALYLCNTRKEELGVAPGKESVGIRRRLAEKEPGKFTTQLAQSLNLLCLSLLARTHHILSEETPFFRQAVEVSRRLAGKGDQTTHDKLLNASLCNYGTYLIRCSKDYEAGEAFKEMVEVRRRMVVSNLGTTNLDVAKGLHNASVCLLRDDKYKQGVKLSQEAIEICRRHLKDDPKAAEWAIGKILGALAFGLSRIPGRKSESRRLGREAVTILRRLNKEDPLCEELKEDLEVAKMVIRERCGQSRG</sequence>
<dbReference type="InterPro" id="IPR011990">
    <property type="entry name" value="TPR-like_helical_dom_sf"/>
</dbReference>
<evidence type="ECO:0008006" key="3">
    <source>
        <dbReference type="Google" id="ProtNLM"/>
    </source>
</evidence>
<dbReference type="STRING" id="230819.A0A5C3KVF4"/>
<dbReference type="AlphaFoldDB" id="A0A5C3KVF4"/>
<dbReference type="Proteomes" id="UP000307440">
    <property type="component" value="Unassembled WGS sequence"/>
</dbReference>